<comment type="caution">
    <text evidence="4">The sequence shown here is derived from an EMBL/GenBank/DDBJ whole genome shotgun (WGS) entry which is preliminary data.</text>
</comment>
<gene>
    <name evidence="4" type="ORF">ACHAXA_011066</name>
</gene>
<evidence type="ECO:0000313" key="5">
    <source>
        <dbReference type="Proteomes" id="UP001530377"/>
    </source>
</evidence>
<dbReference type="Pfam" id="PF03060">
    <property type="entry name" value="NMO"/>
    <property type="match status" value="1"/>
</dbReference>
<dbReference type="PANTHER" id="PTHR32332:SF20">
    <property type="entry name" value="2-NITROPROPANE DIOXYGENASE-LIKE PROTEIN"/>
    <property type="match status" value="1"/>
</dbReference>
<reference evidence="4 5" key="1">
    <citation type="submission" date="2024-10" db="EMBL/GenBank/DDBJ databases">
        <title>Updated reference genomes for cyclostephanoid diatoms.</title>
        <authorList>
            <person name="Roberts W.R."/>
            <person name="Alverson A.J."/>
        </authorList>
    </citation>
    <scope>NUCLEOTIDE SEQUENCE [LARGE SCALE GENOMIC DNA]</scope>
    <source>
        <strain evidence="4 5">AJA228-03</strain>
    </source>
</reference>
<dbReference type="AlphaFoldDB" id="A0ABD3RVQ4"/>
<evidence type="ECO:0008006" key="6">
    <source>
        <dbReference type="Google" id="ProtNLM"/>
    </source>
</evidence>
<dbReference type="Gene3D" id="3.20.20.70">
    <property type="entry name" value="Aldolase class I"/>
    <property type="match status" value="2"/>
</dbReference>
<keyword evidence="2" id="KW-0288">FMN</keyword>
<organism evidence="4 5">
    <name type="scientific">Cyclostephanos tholiformis</name>
    <dbReference type="NCBI Taxonomy" id="382380"/>
    <lineage>
        <taxon>Eukaryota</taxon>
        <taxon>Sar</taxon>
        <taxon>Stramenopiles</taxon>
        <taxon>Ochrophyta</taxon>
        <taxon>Bacillariophyta</taxon>
        <taxon>Coscinodiscophyceae</taxon>
        <taxon>Thalassiosirophycidae</taxon>
        <taxon>Stephanodiscales</taxon>
        <taxon>Stephanodiscaceae</taxon>
        <taxon>Cyclostephanos</taxon>
    </lineage>
</organism>
<evidence type="ECO:0000256" key="1">
    <source>
        <dbReference type="ARBA" id="ARBA00022630"/>
    </source>
</evidence>
<proteinExistence type="predicted"/>
<keyword evidence="1" id="KW-0285">Flavoprotein</keyword>
<dbReference type="InterPro" id="IPR004136">
    <property type="entry name" value="NMO"/>
</dbReference>
<sequence>MAAVPAVRTRITSLFRCRYPLLCPGMSWISSPELVAAVSNAGERPSFWDGLGRPRPDQRLLRAEWWNGAGAHGGDVGGVGILATGPLTAAETRDSIRRIRSLTDMPFGVGITLLMPRSRENADAAIDERVPIVNVSLGRADGISDRVRDYGGVILATVTNARHAEAAIESGADALMLTGHEAAAHGGDVTSLVLIPAISNRYPDVPIVAAGGFADGRGLAAAIALGADGVAMGSRFAVTTESPLAIRTKVAISSPTSTETETLYGKNFDGIPARVLRTETSSRLMGRPAPFPSVAYRAFGAARRMGIPLHRVLPGLLMQWDKMYTIAQFGAATEYLMRATVEGDHEGGVQFIGQCQGLIEDIPTVDDLVQRIMREAADASSLSYETFSDGEQNGACRNVM</sequence>
<keyword evidence="5" id="KW-1185">Reference proteome</keyword>
<protein>
    <recommendedName>
        <fullName evidence="6">Nitronate monooxygenase</fullName>
    </recommendedName>
</protein>
<dbReference type="SUPFAM" id="SSF51412">
    <property type="entry name" value="Inosine monophosphate dehydrogenase (IMPDH)"/>
    <property type="match status" value="1"/>
</dbReference>
<name>A0ABD3RVQ4_9STRA</name>
<evidence type="ECO:0000313" key="4">
    <source>
        <dbReference type="EMBL" id="KAL3816305.1"/>
    </source>
</evidence>
<dbReference type="InterPro" id="IPR013785">
    <property type="entry name" value="Aldolase_TIM"/>
</dbReference>
<dbReference type="Proteomes" id="UP001530377">
    <property type="component" value="Unassembled WGS sequence"/>
</dbReference>
<evidence type="ECO:0000256" key="2">
    <source>
        <dbReference type="ARBA" id="ARBA00022643"/>
    </source>
</evidence>
<dbReference type="PANTHER" id="PTHR32332">
    <property type="entry name" value="2-NITROPROPANE DIOXYGENASE"/>
    <property type="match status" value="1"/>
</dbReference>
<keyword evidence="3" id="KW-0560">Oxidoreductase</keyword>
<accession>A0ABD3RVQ4</accession>
<evidence type="ECO:0000256" key="3">
    <source>
        <dbReference type="ARBA" id="ARBA00023002"/>
    </source>
</evidence>
<dbReference type="GO" id="GO:0016491">
    <property type="term" value="F:oxidoreductase activity"/>
    <property type="evidence" value="ECO:0007669"/>
    <property type="project" value="UniProtKB-KW"/>
</dbReference>
<dbReference type="EMBL" id="JALLPB020000155">
    <property type="protein sequence ID" value="KAL3816305.1"/>
    <property type="molecule type" value="Genomic_DNA"/>
</dbReference>
<dbReference type="CDD" id="cd04730">
    <property type="entry name" value="NPD_like"/>
    <property type="match status" value="1"/>
</dbReference>